<evidence type="ECO:0000256" key="1">
    <source>
        <dbReference type="SAM" id="SignalP"/>
    </source>
</evidence>
<dbReference type="AlphaFoldDB" id="A0A9P6UMF4"/>
<organism evidence="2 3">
    <name type="scientific">Linnemannia gamsii</name>
    <dbReference type="NCBI Taxonomy" id="64522"/>
    <lineage>
        <taxon>Eukaryota</taxon>
        <taxon>Fungi</taxon>
        <taxon>Fungi incertae sedis</taxon>
        <taxon>Mucoromycota</taxon>
        <taxon>Mortierellomycotina</taxon>
        <taxon>Mortierellomycetes</taxon>
        <taxon>Mortierellales</taxon>
        <taxon>Mortierellaceae</taxon>
        <taxon>Linnemannia</taxon>
    </lineage>
</organism>
<gene>
    <name evidence="2" type="ORF">BGZ97_011977</name>
</gene>
<keyword evidence="3" id="KW-1185">Reference proteome</keyword>
<dbReference type="EMBL" id="JAAAIN010000737">
    <property type="protein sequence ID" value="KAG0311245.1"/>
    <property type="molecule type" value="Genomic_DNA"/>
</dbReference>
<name>A0A9P6UMF4_9FUNG</name>
<feature type="signal peptide" evidence="1">
    <location>
        <begin position="1"/>
        <end position="19"/>
    </location>
</feature>
<feature type="chain" id="PRO_5040249221" evidence="1">
    <location>
        <begin position="20"/>
        <end position="115"/>
    </location>
</feature>
<comment type="caution">
    <text evidence="2">The sequence shown here is derived from an EMBL/GenBank/DDBJ whole genome shotgun (WGS) entry which is preliminary data.</text>
</comment>
<keyword evidence="1" id="KW-0732">Signal</keyword>
<reference evidence="2" key="1">
    <citation type="journal article" date="2020" name="Fungal Divers.">
        <title>Resolving the Mortierellaceae phylogeny through synthesis of multi-gene phylogenetics and phylogenomics.</title>
        <authorList>
            <person name="Vandepol N."/>
            <person name="Liber J."/>
            <person name="Desiro A."/>
            <person name="Na H."/>
            <person name="Kennedy M."/>
            <person name="Barry K."/>
            <person name="Grigoriev I.V."/>
            <person name="Miller A.N."/>
            <person name="O'Donnell K."/>
            <person name="Stajich J.E."/>
            <person name="Bonito G."/>
        </authorList>
    </citation>
    <scope>NUCLEOTIDE SEQUENCE</scope>
    <source>
        <strain evidence="2">NVP60</strain>
    </source>
</reference>
<evidence type="ECO:0000313" key="3">
    <source>
        <dbReference type="Proteomes" id="UP000823405"/>
    </source>
</evidence>
<proteinExistence type="predicted"/>
<dbReference type="Proteomes" id="UP000823405">
    <property type="component" value="Unassembled WGS sequence"/>
</dbReference>
<dbReference type="OrthoDB" id="2343100at2759"/>
<sequence>MHAKSVLLLALCTLNGALALGDWQFVVTNNAGKSVEVPVAGQRHCVCLETTQTAKIKNTNGGVMRLFSTSDCTGNFSGLAKGSTRTNAQWVNSVSVGKDGIPSSGPNDCTPIFGW</sequence>
<protein>
    <submittedName>
        <fullName evidence="2">Uncharacterized protein</fullName>
    </submittedName>
</protein>
<accession>A0A9P6UMF4</accession>
<evidence type="ECO:0000313" key="2">
    <source>
        <dbReference type="EMBL" id="KAG0311245.1"/>
    </source>
</evidence>